<evidence type="ECO:0000259" key="1">
    <source>
        <dbReference type="Pfam" id="PF13456"/>
    </source>
</evidence>
<reference evidence="2" key="1">
    <citation type="journal article" date="2020" name="Nat. Genet.">
        <title>Genomic diversifications of five Gossypium allopolyploid species and their impact on cotton improvement.</title>
        <authorList>
            <person name="Chen Z.J."/>
            <person name="Sreedasyam A."/>
            <person name="Ando A."/>
            <person name="Song Q."/>
            <person name="De Santiago L.M."/>
            <person name="Hulse-Kemp A.M."/>
            <person name="Ding M."/>
            <person name="Ye W."/>
            <person name="Kirkbride R.C."/>
            <person name="Jenkins J."/>
            <person name="Plott C."/>
            <person name="Lovell J."/>
            <person name="Lin Y.M."/>
            <person name="Vaughn R."/>
            <person name="Liu B."/>
            <person name="Simpson S."/>
            <person name="Scheffler B.E."/>
            <person name="Wen L."/>
            <person name="Saski C.A."/>
            <person name="Grover C.E."/>
            <person name="Hu G."/>
            <person name="Conover J.L."/>
            <person name="Carlson J.W."/>
            <person name="Shu S."/>
            <person name="Boston L.B."/>
            <person name="Williams M."/>
            <person name="Peterson D.G."/>
            <person name="McGee K."/>
            <person name="Jones D.C."/>
            <person name="Wendel J.F."/>
            <person name="Stelly D.M."/>
            <person name="Grimwood J."/>
            <person name="Schmutz J."/>
        </authorList>
    </citation>
    <scope>NUCLEOTIDE SEQUENCE [LARGE SCALE GENOMIC DNA]</scope>
    <source>
        <strain evidence="2">cv. TM-1</strain>
    </source>
</reference>
<dbReference type="InterPro" id="IPR052929">
    <property type="entry name" value="RNase_H-like_EbsB-rel"/>
</dbReference>
<keyword evidence="2" id="KW-1185">Reference proteome</keyword>
<dbReference type="Proteomes" id="UP000818029">
    <property type="component" value="Chromosome A05"/>
</dbReference>
<dbReference type="SMR" id="A0A1U8PNI8"/>
<evidence type="ECO:0000313" key="3">
    <source>
        <dbReference type="RefSeq" id="XP_016752722.1"/>
    </source>
</evidence>
<dbReference type="PaxDb" id="3635-A0A1U8PNI8"/>
<dbReference type="Gene3D" id="3.30.420.10">
    <property type="entry name" value="Ribonuclease H-like superfamily/Ribonuclease H"/>
    <property type="match status" value="1"/>
</dbReference>
<organism evidence="2 3">
    <name type="scientific">Gossypium hirsutum</name>
    <name type="common">Upland cotton</name>
    <name type="synonym">Gossypium mexicanum</name>
    <dbReference type="NCBI Taxonomy" id="3635"/>
    <lineage>
        <taxon>Eukaryota</taxon>
        <taxon>Viridiplantae</taxon>
        <taxon>Streptophyta</taxon>
        <taxon>Embryophyta</taxon>
        <taxon>Tracheophyta</taxon>
        <taxon>Spermatophyta</taxon>
        <taxon>Magnoliopsida</taxon>
        <taxon>eudicotyledons</taxon>
        <taxon>Gunneridae</taxon>
        <taxon>Pentapetalae</taxon>
        <taxon>rosids</taxon>
        <taxon>malvids</taxon>
        <taxon>Malvales</taxon>
        <taxon>Malvaceae</taxon>
        <taxon>Malvoideae</taxon>
        <taxon>Gossypium</taxon>
    </lineage>
</organism>
<dbReference type="Pfam" id="PF13456">
    <property type="entry name" value="RVT_3"/>
    <property type="match status" value="1"/>
</dbReference>
<dbReference type="GO" id="GO:0003676">
    <property type="term" value="F:nucleic acid binding"/>
    <property type="evidence" value="ECO:0007669"/>
    <property type="project" value="InterPro"/>
</dbReference>
<reference evidence="3" key="2">
    <citation type="submission" date="2025-08" db="UniProtKB">
        <authorList>
            <consortium name="RefSeq"/>
        </authorList>
    </citation>
    <scope>IDENTIFICATION</scope>
</reference>
<dbReference type="PANTHER" id="PTHR47074">
    <property type="entry name" value="BNAC02G40300D PROTEIN"/>
    <property type="match status" value="1"/>
</dbReference>
<dbReference type="GeneID" id="107960990"/>
<dbReference type="CDD" id="cd06222">
    <property type="entry name" value="RNase_H_like"/>
    <property type="match status" value="1"/>
</dbReference>
<dbReference type="STRING" id="3635.A0A1U8PNI8"/>
<dbReference type="InterPro" id="IPR036397">
    <property type="entry name" value="RNaseH_sf"/>
</dbReference>
<dbReference type="PANTHER" id="PTHR47074:SF61">
    <property type="entry name" value="RNASE H TYPE-1 DOMAIN-CONTAINING PROTEIN"/>
    <property type="match status" value="1"/>
</dbReference>
<dbReference type="AlphaFoldDB" id="A0A1U8PNI8"/>
<dbReference type="SUPFAM" id="SSF53098">
    <property type="entry name" value="Ribonuclease H-like"/>
    <property type="match status" value="1"/>
</dbReference>
<dbReference type="KEGG" id="ghi:107960990"/>
<gene>
    <name evidence="3" type="primary">LOC107960990</name>
</gene>
<protein>
    <recommendedName>
        <fullName evidence="1">RNase H type-1 domain-containing protein</fullName>
    </recommendedName>
</protein>
<accession>A0A1U8PNI8</accession>
<evidence type="ECO:0000313" key="2">
    <source>
        <dbReference type="Proteomes" id="UP000818029"/>
    </source>
</evidence>
<dbReference type="InterPro" id="IPR002156">
    <property type="entry name" value="RNaseH_domain"/>
</dbReference>
<proteinExistence type="predicted"/>
<dbReference type="GO" id="GO:0004523">
    <property type="term" value="F:RNA-DNA hybrid ribonuclease activity"/>
    <property type="evidence" value="ECO:0007669"/>
    <property type="project" value="InterPro"/>
</dbReference>
<dbReference type="InterPro" id="IPR044730">
    <property type="entry name" value="RNase_H-like_dom_plant"/>
</dbReference>
<name>A0A1U8PNI8_GOSHI</name>
<dbReference type="RefSeq" id="XP_016752722.1">
    <property type="nucleotide sequence ID" value="XM_016897233.1"/>
</dbReference>
<sequence>MLNKENDSYRMFICAIWAIWHARNQWIYEGRRRSRAETARFILEYLQELNTIKQIYPTSRMSQEPWKPPEQGFCKINFDAAVDTKNYRSCSGIIIRDCNGDVMNSTTTINENVPSGFAAEALACLQGLEMGKNLGLKYVEIEGDSLAIIKRVKSRNRDKSVIGAHIHNIKELSKAFYECKFQHVRRTVNEHAHILATRGLKMKNTTHLAQRNNGLDITIAEVDRGRC</sequence>
<feature type="domain" description="RNase H type-1" evidence="1">
    <location>
        <begin position="77"/>
        <end position="198"/>
    </location>
</feature>
<dbReference type="OrthoDB" id="993362at2759"/>
<dbReference type="InterPro" id="IPR012337">
    <property type="entry name" value="RNaseH-like_sf"/>
</dbReference>